<organism evidence="1">
    <name type="scientific">Physcomitrium patens</name>
    <name type="common">Spreading-leaved earth moss</name>
    <name type="synonym">Physcomitrella patens</name>
    <dbReference type="NCBI Taxonomy" id="3218"/>
    <lineage>
        <taxon>Eukaryota</taxon>
        <taxon>Viridiplantae</taxon>
        <taxon>Streptophyta</taxon>
        <taxon>Embryophyta</taxon>
        <taxon>Bryophyta</taxon>
        <taxon>Bryophytina</taxon>
        <taxon>Bryopsida</taxon>
        <taxon>Funariidae</taxon>
        <taxon>Funariales</taxon>
        <taxon>Funariaceae</taxon>
        <taxon>Physcomitrium</taxon>
    </lineage>
</organism>
<gene>
    <name evidence="1" type="ORF">PHYPA_004930</name>
</gene>
<dbReference type="EnsemblPlants" id="Pp3c3_25050V3.1">
    <property type="protein sequence ID" value="PAC:32941711.CDS.1"/>
    <property type="gene ID" value="Pp3c3_25050"/>
</dbReference>
<evidence type="ECO:0000313" key="1">
    <source>
        <dbReference type="EMBL" id="PNR57936.1"/>
    </source>
</evidence>
<keyword evidence="3" id="KW-1185">Reference proteome</keyword>
<proteinExistence type="predicted"/>
<dbReference type="EMBL" id="ABEU02000003">
    <property type="protein sequence ID" value="PNR57936.1"/>
    <property type="molecule type" value="Genomic_DNA"/>
</dbReference>
<sequence>MSRTGISFHQICDVIKCKTSYNTSKYDFVCTTSISRLRTDIFNKLNKQRE</sequence>
<reference evidence="1 3" key="2">
    <citation type="journal article" date="2018" name="Plant J.">
        <title>The Physcomitrella patens chromosome-scale assembly reveals moss genome structure and evolution.</title>
        <authorList>
            <person name="Lang D."/>
            <person name="Ullrich K.K."/>
            <person name="Murat F."/>
            <person name="Fuchs J."/>
            <person name="Jenkins J."/>
            <person name="Haas F.B."/>
            <person name="Piednoel M."/>
            <person name="Gundlach H."/>
            <person name="Van Bel M."/>
            <person name="Meyberg R."/>
            <person name="Vives C."/>
            <person name="Morata J."/>
            <person name="Symeonidi A."/>
            <person name="Hiss M."/>
            <person name="Muchero W."/>
            <person name="Kamisugi Y."/>
            <person name="Saleh O."/>
            <person name="Blanc G."/>
            <person name="Decker E.L."/>
            <person name="van Gessel N."/>
            <person name="Grimwood J."/>
            <person name="Hayes R.D."/>
            <person name="Graham S.W."/>
            <person name="Gunter L.E."/>
            <person name="McDaniel S.F."/>
            <person name="Hoernstein S.N.W."/>
            <person name="Larsson A."/>
            <person name="Li F.W."/>
            <person name="Perroud P.F."/>
            <person name="Phillips J."/>
            <person name="Ranjan P."/>
            <person name="Rokshar D.S."/>
            <person name="Rothfels C.J."/>
            <person name="Schneider L."/>
            <person name="Shu S."/>
            <person name="Stevenson D.W."/>
            <person name="Thummler F."/>
            <person name="Tillich M."/>
            <person name="Villarreal Aguilar J.C."/>
            <person name="Widiez T."/>
            <person name="Wong G.K."/>
            <person name="Wymore A."/>
            <person name="Zhang Y."/>
            <person name="Zimmer A.D."/>
            <person name="Quatrano R.S."/>
            <person name="Mayer K.F.X."/>
            <person name="Goodstein D."/>
            <person name="Casacuberta J.M."/>
            <person name="Vandepoele K."/>
            <person name="Reski R."/>
            <person name="Cuming A.C."/>
            <person name="Tuskan G.A."/>
            <person name="Maumus F."/>
            <person name="Salse J."/>
            <person name="Schmutz J."/>
            <person name="Rensing S.A."/>
        </authorList>
    </citation>
    <scope>NUCLEOTIDE SEQUENCE [LARGE SCALE GENOMIC DNA]</scope>
    <source>
        <strain evidence="2 3">cv. Gransden 2004</strain>
    </source>
</reference>
<reference evidence="1 3" key="1">
    <citation type="journal article" date="2008" name="Science">
        <title>The Physcomitrella genome reveals evolutionary insights into the conquest of land by plants.</title>
        <authorList>
            <person name="Rensing S."/>
            <person name="Lang D."/>
            <person name="Zimmer A."/>
            <person name="Terry A."/>
            <person name="Salamov A."/>
            <person name="Shapiro H."/>
            <person name="Nishiyama T."/>
            <person name="Perroud P.-F."/>
            <person name="Lindquist E."/>
            <person name="Kamisugi Y."/>
            <person name="Tanahashi T."/>
            <person name="Sakakibara K."/>
            <person name="Fujita T."/>
            <person name="Oishi K."/>
            <person name="Shin-I T."/>
            <person name="Kuroki Y."/>
            <person name="Toyoda A."/>
            <person name="Suzuki Y."/>
            <person name="Hashimoto A."/>
            <person name="Yamaguchi K."/>
            <person name="Sugano A."/>
            <person name="Kohara Y."/>
            <person name="Fujiyama A."/>
            <person name="Anterola A."/>
            <person name="Aoki S."/>
            <person name="Ashton N."/>
            <person name="Barbazuk W.B."/>
            <person name="Barker E."/>
            <person name="Bennetzen J."/>
            <person name="Bezanilla M."/>
            <person name="Blankenship R."/>
            <person name="Cho S.H."/>
            <person name="Dutcher S."/>
            <person name="Estelle M."/>
            <person name="Fawcett J.A."/>
            <person name="Gundlach H."/>
            <person name="Hanada K."/>
            <person name="Heyl A."/>
            <person name="Hicks K.A."/>
            <person name="Hugh J."/>
            <person name="Lohr M."/>
            <person name="Mayer K."/>
            <person name="Melkozernov A."/>
            <person name="Murata T."/>
            <person name="Nelson D."/>
            <person name="Pils B."/>
            <person name="Prigge M."/>
            <person name="Reiss B."/>
            <person name="Renner T."/>
            <person name="Rombauts S."/>
            <person name="Rushton P."/>
            <person name="Sanderfoot A."/>
            <person name="Schween G."/>
            <person name="Shiu S.-H."/>
            <person name="Stueber K."/>
            <person name="Theodoulou F.L."/>
            <person name="Tu H."/>
            <person name="Van de Peer Y."/>
            <person name="Verrier P.J."/>
            <person name="Waters E."/>
            <person name="Wood A."/>
            <person name="Yang L."/>
            <person name="Cove D."/>
            <person name="Cuming A."/>
            <person name="Hasebe M."/>
            <person name="Lucas S."/>
            <person name="Mishler D.B."/>
            <person name="Reski R."/>
            <person name="Grigoriev I."/>
            <person name="Quatrano R.S."/>
            <person name="Boore J.L."/>
        </authorList>
    </citation>
    <scope>NUCLEOTIDE SEQUENCE [LARGE SCALE GENOMIC DNA]</scope>
    <source>
        <strain evidence="2 3">cv. Gransden 2004</strain>
    </source>
</reference>
<dbReference type="Proteomes" id="UP000006727">
    <property type="component" value="Chromosome 3"/>
</dbReference>
<reference evidence="2" key="3">
    <citation type="submission" date="2020-12" db="UniProtKB">
        <authorList>
            <consortium name="EnsemblPlants"/>
        </authorList>
    </citation>
    <scope>IDENTIFICATION</scope>
</reference>
<dbReference type="AlphaFoldDB" id="A0A2K1KW09"/>
<dbReference type="InParanoid" id="A0A2K1KW09"/>
<dbReference type="Gramene" id="Pp3c3_25050V3.2">
    <property type="protein sequence ID" value="PAC:32941712.CDS.1"/>
    <property type="gene ID" value="Pp3c3_25050"/>
</dbReference>
<evidence type="ECO:0000313" key="2">
    <source>
        <dbReference type="EnsemblPlants" id="PAC:32941711.CDS.1"/>
    </source>
</evidence>
<protein>
    <submittedName>
        <fullName evidence="1 2">Uncharacterized protein</fullName>
    </submittedName>
</protein>
<name>A0A2K1KW09_PHYPA</name>
<evidence type="ECO:0000313" key="3">
    <source>
        <dbReference type="Proteomes" id="UP000006727"/>
    </source>
</evidence>
<dbReference type="EnsemblPlants" id="Pp3c3_25050V3.2">
    <property type="protein sequence ID" value="PAC:32941712.CDS.1"/>
    <property type="gene ID" value="Pp3c3_25050"/>
</dbReference>
<dbReference type="Gramene" id="Pp3c3_25050V3.1">
    <property type="protein sequence ID" value="PAC:32941711.CDS.1"/>
    <property type="gene ID" value="Pp3c3_25050"/>
</dbReference>
<accession>A0A2K1KW09</accession>